<dbReference type="Proteomes" id="UP000663834">
    <property type="component" value="Unassembled WGS sequence"/>
</dbReference>
<organism evidence="2 5">
    <name type="scientific">Rotaria magnacalcarata</name>
    <dbReference type="NCBI Taxonomy" id="392030"/>
    <lineage>
        <taxon>Eukaryota</taxon>
        <taxon>Metazoa</taxon>
        <taxon>Spiralia</taxon>
        <taxon>Gnathifera</taxon>
        <taxon>Rotifera</taxon>
        <taxon>Eurotatoria</taxon>
        <taxon>Bdelloidea</taxon>
        <taxon>Philodinida</taxon>
        <taxon>Philodinidae</taxon>
        <taxon>Rotaria</taxon>
    </lineage>
</organism>
<evidence type="ECO:0000313" key="2">
    <source>
        <dbReference type="EMBL" id="CAF1571025.1"/>
    </source>
</evidence>
<comment type="caution">
    <text evidence="2">The sequence shown here is derived from an EMBL/GenBank/DDBJ whole genome shotgun (WGS) entry which is preliminary data.</text>
</comment>
<reference evidence="2" key="1">
    <citation type="submission" date="2021-02" db="EMBL/GenBank/DDBJ databases">
        <authorList>
            <person name="Nowell W R."/>
        </authorList>
    </citation>
    <scope>NUCLEOTIDE SEQUENCE</scope>
</reference>
<dbReference type="InterPro" id="IPR036047">
    <property type="entry name" value="F-box-like_dom_sf"/>
</dbReference>
<protein>
    <recommendedName>
        <fullName evidence="1">F-box domain-containing protein</fullName>
    </recommendedName>
</protein>
<evidence type="ECO:0000313" key="5">
    <source>
        <dbReference type="Proteomes" id="UP000663855"/>
    </source>
</evidence>
<evidence type="ECO:0000259" key="1">
    <source>
        <dbReference type="PROSITE" id="PS50181"/>
    </source>
</evidence>
<evidence type="ECO:0000313" key="3">
    <source>
        <dbReference type="EMBL" id="CAF1575753.1"/>
    </source>
</evidence>
<gene>
    <name evidence="2" type="ORF">CJN711_LOCUS31957</name>
    <name evidence="3" type="ORF">KQP761_LOCUS19629</name>
    <name evidence="4" type="ORF">MBJ925_LOCUS32624</name>
</gene>
<dbReference type="OrthoDB" id="10028804at2759"/>
<name>A0A815YJD9_9BILA</name>
<dbReference type="InterPro" id="IPR001810">
    <property type="entry name" value="F-box_dom"/>
</dbReference>
<feature type="domain" description="F-box" evidence="1">
    <location>
        <begin position="3"/>
        <end position="57"/>
    </location>
</feature>
<dbReference type="EMBL" id="CAJNOW010010060">
    <property type="protein sequence ID" value="CAF1575753.1"/>
    <property type="molecule type" value="Genomic_DNA"/>
</dbReference>
<evidence type="ECO:0000313" key="4">
    <source>
        <dbReference type="EMBL" id="CAF2157876.1"/>
    </source>
</evidence>
<sequence>MSKSTLESLPNELLLIIFSYLSSFDLCQAFLYLNNARIQHLLTSIRHSFNFNLWHYDQLHLWLNSNQNHRNRFTNLIDTVVFNDSDASRTLLEYWEKTFNETDQSNVLFPSIKRLVMLQAERCSYILIQAILIPLVFANNTLQYLHLTFKEPASKYPRILSKLIVHRVSVHTMILEVEQGHSYRLNEIEDLHNMQPLSWSNTVQLTLSIQHSSELRLLFEHNALPAIEYLNITIENLDTNLPSNVNISALNVQLSKDSLRETATGGTHLKHLLLRYITLNDVIILFGSITMPLLEELILIDMYDNTLDRLGQFQELCSSTYLPALKTLHFSLCFPQEIEYAWRMSSFNCNDQWPFDNINCYMDACYMPNPDEIDFILKIVFVIYNCPINLLYRHKRTFHNHGFATHVSAPICTIRRRLIQWVCNQKYETEQFNKTLQIVASGHVNELHLTYLNERTNASMMSKCDSHWNLSLNHIRSITFNIESNSIKKCERIAMVKRILDASPNISSLVVAWRDFRHCSRKYLNLKHVHLLLDGFHENPKHYFDIHRLNEIVPNLYLLETSNAVMKQNENLVEFILNISRRLDQLVHLVLNKNCLYRSKNEKKIIFREKLIAATYDQIFHGHNIHFQFHINDELRIWF</sequence>
<dbReference type="SUPFAM" id="SSF81383">
    <property type="entry name" value="F-box domain"/>
    <property type="match status" value="1"/>
</dbReference>
<dbReference type="EMBL" id="CAJNOV010015310">
    <property type="protein sequence ID" value="CAF1571025.1"/>
    <property type="molecule type" value="Genomic_DNA"/>
</dbReference>
<dbReference type="PROSITE" id="PS50181">
    <property type="entry name" value="FBOX"/>
    <property type="match status" value="1"/>
</dbReference>
<dbReference type="Proteomes" id="UP000663824">
    <property type="component" value="Unassembled WGS sequence"/>
</dbReference>
<proteinExistence type="predicted"/>
<dbReference type="AlphaFoldDB" id="A0A815YJD9"/>
<dbReference type="EMBL" id="CAJNRE010017870">
    <property type="protein sequence ID" value="CAF2157876.1"/>
    <property type="molecule type" value="Genomic_DNA"/>
</dbReference>
<dbReference type="Proteomes" id="UP000663855">
    <property type="component" value="Unassembled WGS sequence"/>
</dbReference>
<accession>A0A815YJD9</accession>